<reference evidence="2 3" key="1">
    <citation type="submission" date="2015-12" db="EMBL/GenBank/DDBJ databases">
        <title>Draft genome sequence of Moniliophthora roreri, the causal agent of frosty pod rot of cacao.</title>
        <authorList>
            <person name="Aime M.C."/>
            <person name="Diaz-Valderrama J.R."/>
            <person name="Kijpornyongpan T."/>
            <person name="Phillips-Mora W."/>
        </authorList>
    </citation>
    <scope>NUCLEOTIDE SEQUENCE [LARGE SCALE GENOMIC DNA]</scope>
    <source>
        <strain evidence="2 3">MCA 2952</strain>
    </source>
</reference>
<dbReference type="InterPro" id="IPR001447">
    <property type="entry name" value="Arylamine_N-AcTrfase"/>
</dbReference>
<proteinExistence type="inferred from homology"/>
<name>A0A0W0EYG9_MONRR</name>
<sequence length="368" mass="41038">MTSTLSSGAFVEPQASPCTKAQVLAWLDFIQFPVDDTIKTSIENDQFGATLKNLTTLNRLYLVKVPFESTLIHYSANHRINVEPDALFQRIVVEKAGGSYCFGKTSLFLWMLRGLGYRAYAGLARVNSAQIPNEAPTFSPLVHLVLFVQPIPGSNETYLVDPGFGGAGLTRPILLSSSESNVVEGTTSTELHRLRKIKHPRSSLNTPATDWALQVARRKADDANFEQWKTLYMFGETEYFLEDFILSSFYCSVHPYGSPFESTVALIKYFWLSSSEVVAAGVIPANDEEEYERRDVSSRMLGYYTLYGDMVKKHIGGKTEVVKVLVSEEERVKLIRELFGVALDEDAINNIRGRNSAFKLSLTPSGEA</sequence>
<dbReference type="AlphaFoldDB" id="A0A0W0EYG9"/>
<evidence type="ECO:0000256" key="1">
    <source>
        <dbReference type="ARBA" id="ARBA00006547"/>
    </source>
</evidence>
<dbReference type="InterPro" id="IPR038765">
    <property type="entry name" value="Papain-like_cys_pep_sf"/>
</dbReference>
<protein>
    <submittedName>
        <fullName evidence="2">Uncharacterized protein</fullName>
    </submittedName>
</protein>
<comment type="caution">
    <text evidence="2">The sequence shown here is derived from an EMBL/GenBank/DDBJ whole genome shotgun (WGS) entry which is preliminary data.</text>
</comment>
<dbReference type="Pfam" id="PF00797">
    <property type="entry name" value="Acetyltransf_2"/>
    <property type="match status" value="1"/>
</dbReference>
<dbReference type="PANTHER" id="PTHR11786:SF0">
    <property type="entry name" value="ARYLAMINE N-ACETYLTRANSFERASE 4-RELATED"/>
    <property type="match status" value="1"/>
</dbReference>
<gene>
    <name evidence="2" type="ORF">WG66_18319</name>
</gene>
<dbReference type="SUPFAM" id="SSF54001">
    <property type="entry name" value="Cysteine proteinases"/>
    <property type="match status" value="1"/>
</dbReference>
<dbReference type="InterPro" id="IPR053710">
    <property type="entry name" value="Arylamine_NAT_domain_sf"/>
</dbReference>
<organism evidence="2 3">
    <name type="scientific">Moniliophthora roreri</name>
    <name type="common">Frosty pod rot fungus</name>
    <name type="synonym">Monilia roreri</name>
    <dbReference type="NCBI Taxonomy" id="221103"/>
    <lineage>
        <taxon>Eukaryota</taxon>
        <taxon>Fungi</taxon>
        <taxon>Dikarya</taxon>
        <taxon>Basidiomycota</taxon>
        <taxon>Agaricomycotina</taxon>
        <taxon>Agaricomycetes</taxon>
        <taxon>Agaricomycetidae</taxon>
        <taxon>Agaricales</taxon>
        <taxon>Marasmiineae</taxon>
        <taxon>Marasmiaceae</taxon>
        <taxon>Moniliophthora</taxon>
    </lineage>
</organism>
<evidence type="ECO:0000313" key="3">
    <source>
        <dbReference type="Proteomes" id="UP000054988"/>
    </source>
</evidence>
<dbReference type="EMBL" id="LATX01002450">
    <property type="protein sequence ID" value="KTB29076.1"/>
    <property type="molecule type" value="Genomic_DNA"/>
</dbReference>
<dbReference type="eggNOG" id="ENOG502RD0D">
    <property type="taxonomic scope" value="Eukaryota"/>
</dbReference>
<dbReference type="GO" id="GO:0016407">
    <property type="term" value="F:acetyltransferase activity"/>
    <property type="evidence" value="ECO:0007669"/>
    <property type="project" value="InterPro"/>
</dbReference>
<dbReference type="PANTHER" id="PTHR11786">
    <property type="entry name" value="N-HYDROXYARYLAMINE O-ACETYLTRANSFERASE"/>
    <property type="match status" value="1"/>
</dbReference>
<comment type="similarity">
    <text evidence="1">Belongs to the arylamine N-acetyltransferase family.</text>
</comment>
<dbReference type="Proteomes" id="UP000054988">
    <property type="component" value="Unassembled WGS sequence"/>
</dbReference>
<dbReference type="Gene3D" id="3.30.2140.20">
    <property type="match status" value="1"/>
</dbReference>
<accession>A0A0W0EYG9</accession>
<evidence type="ECO:0000313" key="2">
    <source>
        <dbReference type="EMBL" id="KTB29076.1"/>
    </source>
</evidence>